<evidence type="ECO:0000256" key="1">
    <source>
        <dbReference type="SAM" id="Phobius"/>
    </source>
</evidence>
<dbReference type="AlphaFoldDB" id="A0A1H0PYA5"/>
<evidence type="ECO:0000313" key="2">
    <source>
        <dbReference type="EMBL" id="SDP09468.1"/>
    </source>
</evidence>
<keyword evidence="3" id="KW-1185">Reference proteome</keyword>
<gene>
    <name evidence="2" type="ORF">SAMN05216565_101497</name>
</gene>
<keyword evidence="1" id="KW-1133">Transmembrane helix</keyword>
<sequence length="230" mass="27320">MMKRINKYRNLSYIINDKEVLTMKWRYAIAFILSFLSFFVLEYFNLETIFTNVLVFLLILAIVFYPILHTVLFETNIDKIERFLLKNNKNPNFYMIYALANEMDDEVKELTDKLLKKSNQESRQAMYRVVQALYFKDIAEAKLHVSKIKQLHYRLYYQSIILLEEGDLDGAVELMEKLPSPWMRDVILAEHAKKLNNLPTAKDYAKKALLSSKGLQHYLLHKTFEREFGI</sequence>
<keyword evidence="1" id="KW-0472">Membrane</keyword>
<protein>
    <submittedName>
        <fullName evidence="2">Uncharacterized protein</fullName>
    </submittedName>
</protein>
<name>A0A1H0PYA5_9BACI</name>
<feature type="transmembrane region" description="Helical" evidence="1">
    <location>
        <begin position="25"/>
        <end position="44"/>
    </location>
</feature>
<accession>A0A1H0PYA5</accession>
<dbReference type="Proteomes" id="UP000199159">
    <property type="component" value="Unassembled WGS sequence"/>
</dbReference>
<evidence type="ECO:0000313" key="3">
    <source>
        <dbReference type="Proteomes" id="UP000199159"/>
    </source>
</evidence>
<keyword evidence="1" id="KW-0812">Transmembrane</keyword>
<dbReference type="EMBL" id="FNJU01000001">
    <property type="protein sequence ID" value="SDP09468.1"/>
    <property type="molecule type" value="Genomic_DNA"/>
</dbReference>
<feature type="transmembrane region" description="Helical" evidence="1">
    <location>
        <begin position="50"/>
        <end position="73"/>
    </location>
</feature>
<reference evidence="3" key="1">
    <citation type="submission" date="2016-10" db="EMBL/GenBank/DDBJ databases">
        <authorList>
            <person name="Varghese N."/>
            <person name="Submissions S."/>
        </authorList>
    </citation>
    <scope>NUCLEOTIDE SEQUENCE [LARGE SCALE GENOMIC DNA]</scope>
    <source>
        <strain evidence="3">IBRC-M10078</strain>
    </source>
</reference>
<proteinExistence type="predicted"/>
<organism evidence="2 3">
    <name type="scientific">Litchfieldia salsa</name>
    <dbReference type="NCBI Taxonomy" id="930152"/>
    <lineage>
        <taxon>Bacteria</taxon>
        <taxon>Bacillati</taxon>
        <taxon>Bacillota</taxon>
        <taxon>Bacilli</taxon>
        <taxon>Bacillales</taxon>
        <taxon>Bacillaceae</taxon>
        <taxon>Litchfieldia</taxon>
    </lineage>
</organism>